<evidence type="ECO:0000256" key="4">
    <source>
        <dbReference type="ARBA" id="ARBA00022692"/>
    </source>
</evidence>
<dbReference type="EMBL" id="FRFD01000009">
    <property type="protein sequence ID" value="SHO51502.1"/>
    <property type="molecule type" value="Genomic_DNA"/>
</dbReference>
<dbReference type="GO" id="GO:0005886">
    <property type="term" value="C:plasma membrane"/>
    <property type="evidence" value="ECO:0007669"/>
    <property type="project" value="UniProtKB-SubCell"/>
</dbReference>
<comment type="similarity">
    <text evidence="2 7">Belongs to the membrane-bound acyltransferase family.</text>
</comment>
<keyword evidence="6 7" id="KW-0472">Membrane</keyword>
<dbReference type="InterPro" id="IPR051085">
    <property type="entry name" value="MB_O-acyltransferase"/>
</dbReference>
<sequence length="467" mass="54404">MVFSSLEFIFRFLPAFLVLYYLVPVRYRNVVLLLGSIIFYTLGDYKYLILLFLSVIVNYIAAKNIRQQRQAPTRKKAWLIAALMYNFGMLFFFKYINFAIENINGILTMISPDAVIASLKTGLPLGVSFYTFQAAAYIIDVYRGDVEEEPSILQLGTYLFMFPKLVSGPITPYEDIKAQLVCRRNSFLKVEEGLKVFTIGLGMKVLLANRIGILWNDIQTIGFQSISTPLAWLGAFGYSLQLYFDFQGYTLMAIGIGKMMGFELPDNFNHPYISKSVTEFWRRWHITLGKWFKNYVYIPLGGNRRGKGRLAFNLFVVWLLTGLWHGASWNYILWGLSLFFLILLEKLYLKPYLDKSKVLARLYMLLVIPLTWMLFAINNLTDAGIYFGRMFSLVPGISVNPYDIIKYLGQYKWLFLFGIFFCLPYGQKWFEKYKNSIWSTGILFLIFWYCVYQLANGINNPFLYFQF</sequence>
<feature type="transmembrane region" description="Helical" evidence="8">
    <location>
        <begin position="116"/>
        <end position="139"/>
    </location>
</feature>
<dbReference type="Proteomes" id="UP000184612">
    <property type="component" value="Unassembled WGS sequence"/>
</dbReference>
<dbReference type="AlphaFoldDB" id="A0A1M7YFT7"/>
<evidence type="ECO:0000256" key="3">
    <source>
        <dbReference type="ARBA" id="ARBA00022475"/>
    </source>
</evidence>
<evidence type="ECO:0000256" key="6">
    <source>
        <dbReference type="ARBA" id="ARBA00023136"/>
    </source>
</evidence>
<gene>
    <name evidence="9" type="ORF">SAMN02745217_03223</name>
</gene>
<keyword evidence="5 8" id="KW-1133">Transmembrane helix</keyword>
<feature type="transmembrane region" description="Helical" evidence="8">
    <location>
        <begin position="361"/>
        <end position="387"/>
    </location>
</feature>
<keyword evidence="7" id="KW-0012">Acyltransferase</keyword>
<proteinExistence type="inferred from homology"/>
<dbReference type="PIRSF" id="PIRSF016636">
    <property type="entry name" value="AlgI_DltB"/>
    <property type="match status" value="1"/>
</dbReference>
<keyword evidence="10" id="KW-1185">Reference proteome</keyword>
<name>A0A1M7YFT7_9FIRM</name>
<dbReference type="PIRSF" id="PIRSF500217">
    <property type="entry name" value="AlgI"/>
    <property type="match status" value="1"/>
</dbReference>
<dbReference type="Pfam" id="PF03062">
    <property type="entry name" value="MBOAT"/>
    <property type="match status" value="1"/>
</dbReference>
<dbReference type="PANTHER" id="PTHR13285">
    <property type="entry name" value="ACYLTRANSFERASE"/>
    <property type="match status" value="1"/>
</dbReference>
<dbReference type="STRING" id="1121345.SAMN02745217_03223"/>
<feature type="transmembrane region" description="Helical" evidence="8">
    <location>
        <begin position="407"/>
        <end position="425"/>
    </location>
</feature>
<feature type="transmembrane region" description="Helical" evidence="8">
    <location>
        <begin position="437"/>
        <end position="455"/>
    </location>
</feature>
<accession>A0A1M7YFT7</accession>
<protein>
    <submittedName>
        <fullName evidence="9">Alginate O-acetyltransferase complex protein AlgI</fullName>
    </submittedName>
</protein>
<evidence type="ECO:0000313" key="10">
    <source>
        <dbReference type="Proteomes" id="UP000184612"/>
    </source>
</evidence>
<comment type="subcellular location">
    <subcellularLocation>
        <location evidence="1">Cell membrane</location>
        <topology evidence="1">Multi-pass membrane protein</topology>
    </subcellularLocation>
</comment>
<keyword evidence="3 7" id="KW-1003">Cell membrane</keyword>
<dbReference type="InterPro" id="IPR004299">
    <property type="entry name" value="MBOAT_fam"/>
</dbReference>
<feature type="transmembrane region" description="Helical" evidence="8">
    <location>
        <begin position="9"/>
        <end position="27"/>
    </location>
</feature>
<dbReference type="InterPro" id="IPR024194">
    <property type="entry name" value="Ac/AlaTfrase_AlgI/DltB"/>
</dbReference>
<evidence type="ECO:0000256" key="8">
    <source>
        <dbReference type="SAM" id="Phobius"/>
    </source>
</evidence>
<dbReference type="GO" id="GO:0042121">
    <property type="term" value="P:alginic acid biosynthetic process"/>
    <property type="evidence" value="ECO:0007669"/>
    <property type="project" value="InterPro"/>
</dbReference>
<dbReference type="OrthoDB" id="9805788at2"/>
<feature type="transmembrane region" description="Helical" evidence="8">
    <location>
        <begin position="332"/>
        <end position="349"/>
    </location>
</feature>
<feature type="transmembrane region" description="Helical" evidence="8">
    <location>
        <begin position="310"/>
        <end position="326"/>
    </location>
</feature>
<evidence type="ECO:0000256" key="7">
    <source>
        <dbReference type="PIRNR" id="PIRNR016636"/>
    </source>
</evidence>
<dbReference type="PANTHER" id="PTHR13285:SF18">
    <property type="entry name" value="PROTEIN-CYSTEINE N-PALMITOYLTRANSFERASE RASP"/>
    <property type="match status" value="1"/>
</dbReference>
<reference evidence="9 10" key="1">
    <citation type="submission" date="2016-12" db="EMBL/GenBank/DDBJ databases">
        <authorList>
            <person name="Song W.-J."/>
            <person name="Kurnit D.M."/>
        </authorList>
    </citation>
    <scope>NUCLEOTIDE SEQUENCE [LARGE SCALE GENOMIC DNA]</scope>
    <source>
        <strain evidence="9 10">DSM 12503</strain>
    </source>
</reference>
<organism evidence="9 10">
    <name type="scientific">Anaerocolumna xylanovorans DSM 12503</name>
    <dbReference type="NCBI Taxonomy" id="1121345"/>
    <lineage>
        <taxon>Bacteria</taxon>
        <taxon>Bacillati</taxon>
        <taxon>Bacillota</taxon>
        <taxon>Clostridia</taxon>
        <taxon>Lachnospirales</taxon>
        <taxon>Lachnospiraceae</taxon>
        <taxon>Anaerocolumna</taxon>
    </lineage>
</organism>
<evidence type="ECO:0000256" key="2">
    <source>
        <dbReference type="ARBA" id="ARBA00010323"/>
    </source>
</evidence>
<dbReference type="InterPro" id="IPR028362">
    <property type="entry name" value="AlgI"/>
</dbReference>
<evidence type="ECO:0000256" key="5">
    <source>
        <dbReference type="ARBA" id="ARBA00022989"/>
    </source>
</evidence>
<dbReference type="GO" id="GO:0016746">
    <property type="term" value="F:acyltransferase activity"/>
    <property type="evidence" value="ECO:0007669"/>
    <property type="project" value="UniProtKB-KW"/>
</dbReference>
<evidence type="ECO:0000313" key="9">
    <source>
        <dbReference type="EMBL" id="SHO51502.1"/>
    </source>
</evidence>
<keyword evidence="7 9" id="KW-0808">Transferase</keyword>
<feature type="transmembrane region" description="Helical" evidence="8">
    <location>
        <begin position="77"/>
        <end position="96"/>
    </location>
</feature>
<evidence type="ECO:0000256" key="1">
    <source>
        <dbReference type="ARBA" id="ARBA00004651"/>
    </source>
</evidence>
<keyword evidence="4 8" id="KW-0812">Transmembrane</keyword>
<dbReference type="RefSeq" id="WP_073589873.1">
    <property type="nucleotide sequence ID" value="NZ_FRFD01000009.1"/>
</dbReference>